<sequence>MKNCPIKIKQLDHVVLKTRNMERSLEFYCQTLGCTIERTVPTALLVQLRAGVCLIDLLDVSDGNERHSNAQEQNMDHFCLTLDDWDEKAIRKFLIERGHSMSETVLRYGAEGMGPSIYIKDPDGNQIELKKSVIDTAKDGGK</sequence>
<dbReference type="InterPro" id="IPR029068">
    <property type="entry name" value="Glyas_Bleomycin-R_OHBP_Dase"/>
</dbReference>
<name>A0ABV3YZS9_9PROT</name>
<protein>
    <submittedName>
        <fullName evidence="2">VOC family protein</fullName>
    </submittedName>
</protein>
<dbReference type="InterPro" id="IPR037523">
    <property type="entry name" value="VOC_core"/>
</dbReference>
<proteinExistence type="predicted"/>
<reference evidence="2 3" key="1">
    <citation type="submission" date="2024-05" db="EMBL/GenBank/DDBJ databases">
        <title>Three bacterial strains, DH-69, EH-24, and ECK-19 isolated from coastal sediments.</title>
        <authorList>
            <person name="Ye Y.-Q."/>
            <person name="Du Z.-J."/>
        </authorList>
    </citation>
    <scope>NUCLEOTIDE SEQUENCE [LARGE SCALE GENOMIC DNA]</scope>
    <source>
        <strain evidence="2 3">ECK-19</strain>
    </source>
</reference>
<dbReference type="Gene3D" id="3.10.180.10">
    <property type="entry name" value="2,3-Dihydroxybiphenyl 1,2-Dioxygenase, domain 1"/>
    <property type="match status" value="1"/>
</dbReference>
<organism evidence="2 3">
    <name type="scientific">Hyphococcus lacteus</name>
    <dbReference type="NCBI Taxonomy" id="3143536"/>
    <lineage>
        <taxon>Bacteria</taxon>
        <taxon>Pseudomonadati</taxon>
        <taxon>Pseudomonadota</taxon>
        <taxon>Alphaproteobacteria</taxon>
        <taxon>Parvularculales</taxon>
        <taxon>Parvularculaceae</taxon>
        <taxon>Hyphococcus</taxon>
    </lineage>
</organism>
<gene>
    <name evidence="2" type="ORF">ABFZ84_00590</name>
</gene>
<dbReference type="InterPro" id="IPR004360">
    <property type="entry name" value="Glyas_Fos-R_dOase_dom"/>
</dbReference>
<dbReference type="Proteomes" id="UP001560685">
    <property type="component" value="Unassembled WGS sequence"/>
</dbReference>
<dbReference type="PROSITE" id="PS51819">
    <property type="entry name" value="VOC"/>
    <property type="match status" value="1"/>
</dbReference>
<dbReference type="EMBL" id="JBEHZE010000001">
    <property type="protein sequence ID" value="MEX6632035.1"/>
    <property type="molecule type" value="Genomic_DNA"/>
</dbReference>
<dbReference type="InterPro" id="IPR050383">
    <property type="entry name" value="GlyoxalaseI/FosfomycinResist"/>
</dbReference>
<dbReference type="RefSeq" id="WP_369311717.1">
    <property type="nucleotide sequence ID" value="NZ_JBEHZE010000001.1"/>
</dbReference>
<evidence type="ECO:0000259" key="1">
    <source>
        <dbReference type="PROSITE" id="PS51819"/>
    </source>
</evidence>
<dbReference type="SUPFAM" id="SSF54593">
    <property type="entry name" value="Glyoxalase/Bleomycin resistance protein/Dihydroxybiphenyl dioxygenase"/>
    <property type="match status" value="1"/>
</dbReference>
<dbReference type="Pfam" id="PF00903">
    <property type="entry name" value="Glyoxalase"/>
    <property type="match status" value="1"/>
</dbReference>
<evidence type="ECO:0000313" key="3">
    <source>
        <dbReference type="Proteomes" id="UP001560685"/>
    </source>
</evidence>
<dbReference type="PANTHER" id="PTHR21366">
    <property type="entry name" value="GLYOXALASE FAMILY PROTEIN"/>
    <property type="match status" value="1"/>
</dbReference>
<accession>A0ABV3YZS9</accession>
<feature type="domain" description="VOC" evidence="1">
    <location>
        <begin position="10"/>
        <end position="132"/>
    </location>
</feature>
<keyword evidence="3" id="KW-1185">Reference proteome</keyword>
<evidence type="ECO:0000313" key="2">
    <source>
        <dbReference type="EMBL" id="MEX6632035.1"/>
    </source>
</evidence>
<dbReference type="PANTHER" id="PTHR21366:SF14">
    <property type="entry name" value="GLYOXALASE DOMAIN-CONTAINING PROTEIN 5"/>
    <property type="match status" value="1"/>
</dbReference>
<comment type="caution">
    <text evidence="2">The sequence shown here is derived from an EMBL/GenBank/DDBJ whole genome shotgun (WGS) entry which is preliminary data.</text>
</comment>